<protein>
    <submittedName>
        <fullName evidence="2">Uncharacterized protein</fullName>
    </submittedName>
</protein>
<proteinExistence type="predicted"/>
<evidence type="ECO:0000313" key="2">
    <source>
        <dbReference type="EMBL" id="KAA6402571.1"/>
    </source>
</evidence>
<evidence type="ECO:0000256" key="1">
    <source>
        <dbReference type="SAM" id="MobiDB-lite"/>
    </source>
</evidence>
<name>A0A5J4X5T9_9EUKA</name>
<organism evidence="2 3">
    <name type="scientific">Streblomastix strix</name>
    <dbReference type="NCBI Taxonomy" id="222440"/>
    <lineage>
        <taxon>Eukaryota</taxon>
        <taxon>Metamonada</taxon>
        <taxon>Preaxostyla</taxon>
        <taxon>Oxymonadida</taxon>
        <taxon>Streblomastigidae</taxon>
        <taxon>Streblomastix</taxon>
    </lineage>
</organism>
<dbReference type="AlphaFoldDB" id="A0A5J4X5T9"/>
<accession>A0A5J4X5T9</accession>
<sequence>MKNRTKTTDQLPRMDFGLGKEANKDDKPQITGTTEASLYLKLMDSTKTNALNNKDWRENMIPPKEIFHELYLWQGVIVKNQEMTLEVRIPEAVMVSDASPKVWGVTRELQTEDTLVQHEEWNMKQKRWKSNKKEMEAIYLGLFRQ</sequence>
<reference evidence="2 3" key="1">
    <citation type="submission" date="2019-03" db="EMBL/GenBank/DDBJ databases">
        <title>Single cell metagenomics reveals metabolic interactions within the superorganism composed of flagellate Streblomastix strix and complex community of Bacteroidetes bacteria on its surface.</title>
        <authorList>
            <person name="Treitli S.C."/>
            <person name="Kolisko M."/>
            <person name="Husnik F."/>
            <person name="Keeling P."/>
            <person name="Hampl V."/>
        </authorList>
    </citation>
    <scope>NUCLEOTIDE SEQUENCE [LARGE SCALE GENOMIC DNA]</scope>
    <source>
        <strain evidence="2">ST1C</strain>
    </source>
</reference>
<feature type="region of interest" description="Disordered" evidence="1">
    <location>
        <begin position="1"/>
        <end position="30"/>
    </location>
</feature>
<evidence type="ECO:0000313" key="3">
    <source>
        <dbReference type="Proteomes" id="UP000324800"/>
    </source>
</evidence>
<dbReference type="EMBL" id="SNRW01000215">
    <property type="protein sequence ID" value="KAA6402571.1"/>
    <property type="molecule type" value="Genomic_DNA"/>
</dbReference>
<gene>
    <name evidence="2" type="ORF">EZS28_001901</name>
</gene>
<comment type="caution">
    <text evidence="2">The sequence shown here is derived from an EMBL/GenBank/DDBJ whole genome shotgun (WGS) entry which is preliminary data.</text>
</comment>
<dbReference type="Proteomes" id="UP000324800">
    <property type="component" value="Unassembled WGS sequence"/>
</dbReference>